<evidence type="ECO:0000313" key="2">
    <source>
        <dbReference type="Proteomes" id="UP001225598"/>
    </source>
</evidence>
<protein>
    <recommendedName>
        <fullName evidence="3">Aminoglycoside phosphotransferase domain-containing protein</fullName>
    </recommendedName>
</protein>
<dbReference type="EMBL" id="CP126969">
    <property type="protein sequence ID" value="WIM67106.1"/>
    <property type="molecule type" value="Genomic_DNA"/>
</dbReference>
<dbReference type="Gene3D" id="3.90.1200.10">
    <property type="match status" value="1"/>
</dbReference>
<dbReference type="Proteomes" id="UP001225598">
    <property type="component" value="Chromosome"/>
</dbReference>
<organism evidence="1 2">
    <name type="scientific">Corynebacterium breve</name>
    <dbReference type="NCBI Taxonomy" id="3049799"/>
    <lineage>
        <taxon>Bacteria</taxon>
        <taxon>Bacillati</taxon>
        <taxon>Actinomycetota</taxon>
        <taxon>Actinomycetes</taxon>
        <taxon>Mycobacteriales</taxon>
        <taxon>Corynebacteriaceae</taxon>
        <taxon>Corynebacterium</taxon>
    </lineage>
</organism>
<keyword evidence="2" id="KW-1185">Reference proteome</keyword>
<proteinExistence type="predicted"/>
<gene>
    <name evidence="1" type="ORF">QP027_08210</name>
</gene>
<dbReference type="RefSeq" id="WP_284823961.1">
    <property type="nucleotide sequence ID" value="NZ_CP126969.1"/>
</dbReference>
<evidence type="ECO:0008006" key="3">
    <source>
        <dbReference type="Google" id="ProtNLM"/>
    </source>
</evidence>
<name>A0ABY8VBQ7_9CORY</name>
<sequence>MSMPTTSFPGTPRITKVDGALRQEIVDQDGNDVTHLSGDYVLDLLFDTCGTSRHAVESFRGMTCKLRSTDQNSVQWTIHNTADEHVADLKLYRRLEPGINPEADILSNASFVQTPTLEHTLSCHIDHIPVTIGLITSPLPGDSAADITQDFVSAGLYSHHCLQKLGEIVRVMHDAMLLGFSTTAIDAAHYREKLTSYFDSLIQQAPDLQKYKDFFDRLCAAIDGEVSVQRVHGQLTVSHLQSDLNDWWITGFGGNPELPYAQRREMNSPLWDLATLQVSNELIAGDPVWSDMVCAAMFEGYGGSVCSPYLPPCRLSLMPNSRFMTWIPASPIRPLRWNLCRA</sequence>
<evidence type="ECO:0000313" key="1">
    <source>
        <dbReference type="EMBL" id="WIM67106.1"/>
    </source>
</evidence>
<accession>A0ABY8VBQ7</accession>
<reference evidence="1 2" key="1">
    <citation type="submission" date="2023-05" db="EMBL/GenBank/DDBJ databases">
        <title>Corynebacterium suedekumii sp. nov. and Corynebacterium breve sp. nov. isolated from raw cow's milk.</title>
        <authorList>
            <person name="Baer M.K."/>
            <person name="Mehl L."/>
            <person name="Hellmuth R."/>
            <person name="Marke G."/>
            <person name="Lipski A."/>
        </authorList>
    </citation>
    <scope>NUCLEOTIDE SEQUENCE [LARGE SCALE GENOMIC DNA]</scope>
    <source>
        <strain evidence="1 2">R4</strain>
    </source>
</reference>